<protein>
    <submittedName>
        <fullName evidence="2">Uncharacterized protein</fullName>
    </submittedName>
</protein>
<dbReference type="EMBL" id="JAGTJQ010000004">
    <property type="protein sequence ID" value="KAH7032923.1"/>
    <property type="molecule type" value="Genomic_DNA"/>
</dbReference>
<gene>
    <name evidence="2" type="ORF">B0I36DRAFT_348064</name>
</gene>
<evidence type="ECO:0000256" key="1">
    <source>
        <dbReference type="SAM" id="MobiDB-lite"/>
    </source>
</evidence>
<evidence type="ECO:0000313" key="3">
    <source>
        <dbReference type="Proteomes" id="UP000756346"/>
    </source>
</evidence>
<keyword evidence="3" id="KW-1185">Reference proteome</keyword>
<sequence>MQPCCWSGQMRELKLEAMQNCHGPGVGAGVFRDLGKLGVPLASCGAWAKLLVAGTDGLLDETWLCSDRIREAAPDVLKSLVKHPTALLRGRGSRLPDLASTLTASPPPAGIDGPLLQQVSQSCPDQCQSACSPWDQPADADPAIADLAELESRDSFMRTPSHGEFGATTRRALSSLVHPRDTRLESARTLARQRTDLRRLSQANLLPGVLYVLKNRRMSTQGPSLVVAAGPERASPPQNAYQMSSE</sequence>
<dbReference type="AlphaFoldDB" id="A0A9P9BRN4"/>
<feature type="compositionally biased region" description="Polar residues" evidence="1">
    <location>
        <begin position="236"/>
        <end position="246"/>
    </location>
</feature>
<organism evidence="2 3">
    <name type="scientific">Microdochium trichocladiopsis</name>
    <dbReference type="NCBI Taxonomy" id="1682393"/>
    <lineage>
        <taxon>Eukaryota</taxon>
        <taxon>Fungi</taxon>
        <taxon>Dikarya</taxon>
        <taxon>Ascomycota</taxon>
        <taxon>Pezizomycotina</taxon>
        <taxon>Sordariomycetes</taxon>
        <taxon>Xylariomycetidae</taxon>
        <taxon>Xylariales</taxon>
        <taxon>Microdochiaceae</taxon>
        <taxon>Microdochium</taxon>
    </lineage>
</organism>
<evidence type="ECO:0000313" key="2">
    <source>
        <dbReference type="EMBL" id="KAH7032923.1"/>
    </source>
</evidence>
<dbReference type="RefSeq" id="XP_046013755.1">
    <property type="nucleotide sequence ID" value="XM_046156642.1"/>
</dbReference>
<proteinExistence type="predicted"/>
<accession>A0A9P9BRN4</accession>
<feature type="region of interest" description="Disordered" evidence="1">
    <location>
        <begin position="227"/>
        <end position="246"/>
    </location>
</feature>
<comment type="caution">
    <text evidence="2">The sequence shown here is derived from an EMBL/GenBank/DDBJ whole genome shotgun (WGS) entry which is preliminary data.</text>
</comment>
<reference evidence="2" key="1">
    <citation type="journal article" date="2021" name="Nat. Commun.">
        <title>Genetic determinants of endophytism in the Arabidopsis root mycobiome.</title>
        <authorList>
            <person name="Mesny F."/>
            <person name="Miyauchi S."/>
            <person name="Thiergart T."/>
            <person name="Pickel B."/>
            <person name="Atanasova L."/>
            <person name="Karlsson M."/>
            <person name="Huettel B."/>
            <person name="Barry K.W."/>
            <person name="Haridas S."/>
            <person name="Chen C."/>
            <person name="Bauer D."/>
            <person name="Andreopoulos W."/>
            <person name="Pangilinan J."/>
            <person name="LaButti K."/>
            <person name="Riley R."/>
            <person name="Lipzen A."/>
            <person name="Clum A."/>
            <person name="Drula E."/>
            <person name="Henrissat B."/>
            <person name="Kohler A."/>
            <person name="Grigoriev I.V."/>
            <person name="Martin F.M."/>
            <person name="Hacquard S."/>
        </authorList>
    </citation>
    <scope>NUCLEOTIDE SEQUENCE</scope>
    <source>
        <strain evidence="2">MPI-CAGE-CH-0230</strain>
    </source>
</reference>
<dbReference type="GeneID" id="70186188"/>
<dbReference type="Proteomes" id="UP000756346">
    <property type="component" value="Unassembled WGS sequence"/>
</dbReference>
<name>A0A9P9BRN4_9PEZI</name>